<name>A0A8H7SIG8_9FUNG</name>
<gene>
    <name evidence="1" type="ORF">INT48_001327</name>
</gene>
<dbReference type="AlphaFoldDB" id="A0A8H7SIG8"/>
<protein>
    <submittedName>
        <fullName evidence="1">Uncharacterized protein</fullName>
    </submittedName>
</protein>
<reference evidence="1" key="1">
    <citation type="submission" date="2021-01" db="EMBL/GenBank/DDBJ databases">
        <title>Metabolic potential, ecology and presence of endohyphal bacteria is reflected in genomic diversity of Mucoromycotina.</title>
        <authorList>
            <person name="Muszewska A."/>
            <person name="Okrasinska A."/>
            <person name="Steczkiewicz K."/>
            <person name="Drgas O."/>
            <person name="Orlowska M."/>
            <person name="Perlinska-Lenart U."/>
            <person name="Aleksandrzak-Piekarczyk T."/>
            <person name="Szatraj K."/>
            <person name="Zielenkiewicz U."/>
            <person name="Pilsyk S."/>
            <person name="Malc E."/>
            <person name="Mieczkowski P."/>
            <person name="Kruszewska J.S."/>
            <person name="Biernat P."/>
            <person name="Pawlowska J."/>
        </authorList>
    </citation>
    <scope>NUCLEOTIDE SEQUENCE</scope>
    <source>
        <strain evidence="1">WA0000018081</strain>
    </source>
</reference>
<accession>A0A8H7SIG8</accession>
<evidence type="ECO:0000313" key="2">
    <source>
        <dbReference type="Proteomes" id="UP000613177"/>
    </source>
</evidence>
<comment type="caution">
    <text evidence="1">The sequence shown here is derived from an EMBL/GenBank/DDBJ whole genome shotgun (WGS) entry which is preliminary data.</text>
</comment>
<sequence>MFIKFNAVDFFLNARRPGNYQSGDEQSFFCEVIIPLFKAFGNCTSKISFKWREKKIDNSRYLWIINNDFDKEVKTNLLDGIGELEGIQPYLLIESSEFNRDENINHTLGDSLKNIKGIHK</sequence>
<organism evidence="1 2">
    <name type="scientific">Thamnidium elegans</name>
    <dbReference type="NCBI Taxonomy" id="101142"/>
    <lineage>
        <taxon>Eukaryota</taxon>
        <taxon>Fungi</taxon>
        <taxon>Fungi incertae sedis</taxon>
        <taxon>Mucoromycota</taxon>
        <taxon>Mucoromycotina</taxon>
        <taxon>Mucoromycetes</taxon>
        <taxon>Mucorales</taxon>
        <taxon>Mucorineae</taxon>
        <taxon>Mucoraceae</taxon>
        <taxon>Thamnidium</taxon>
    </lineage>
</organism>
<dbReference type="Proteomes" id="UP000613177">
    <property type="component" value="Unassembled WGS sequence"/>
</dbReference>
<proteinExistence type="predicted"/>
<keyword evidence="2" id="KW-1185">Reference proteome</keyword>
<evidence type="ECO:0000313" key="1">
    <source>
        <dbReference type="EMBL" id="KAG2229892.1"/>
    </source>
</evidence>
<dbReference type="EMBL" id="JAEPRE010000236">
    <property type="protein sequence ID" value="KAG2229892.1"/>
    <property type="molecule type" value="Genomic_DNA"/>
</dbReference>